<evidence type="ECO:0000313" key="3">
    <source>
        <dbReference type="Proteomes" id="UP001596422"/>
    </source>
</evidence>
<dbReference type="PANTHER" id="PTHR42993:SF1">
    <property type="entry name" value="MAOC-LIKE DEHYDRATASE DOMAIN-CONTAINING PROTEIN"/>
    <property type="match status" value="1"/>
</dbReference>
<keyword evidence="3" id="KW-1185">Reference proteome</keyword>
<dbReference type="Pfam" id="PF01575">
    <property type="entry name" value="MaoC_dehydratas"/>
    <property type="match status" value="1"/>
</dbReference>
<dbReference type="Proteomes" id="UP001596422">
    <property type="component" value="Unassembled WGS sequence"/>
</dbReference>
<dbReference type="PANTHER" id="PTHR42993">
    <property type="entry name" value="MAOC-LIKE DEHYDRATASE DOMAIN-CONTAINING PROTEIN"/>
    <property type="match status" value="1"/>
</dbReference>
<evidence type="ECO:0000313" key="2">
    <source>
        <dbReference type="EMBL" id="MFC6672089.1"/>
    </source>
</evidence>
<dbReference type="Gene3D" id="3.10.129.10">
    <property type="entry name" value="Hotdog Thioesterase"/>
    <property type="match status" value="1"/>
</dbReference>
<dbReference type="SUPFAM" id="SSF54637">
    <property type="entry name" value="Thioesterase/thiol ester dehydrase-isomerase"/>
    <property type="match status" value="1"/>
</dbReference>
<dbReference type="RefSeq" id="WP_379910553.1">
    <property type="nucleotide sequence ID" value="NZ_JBHSWE010000001.1"/>
</dbReference>
<comment type="caution">
    <text evidence="2">The sequence shown here is derived from an EMBL/GenBank/DDBJ whole genome shotgun (WGS) entry which is preliminary data.</text>
</comment>
<dbReference type="InterPro" id="IPR029069">
    <property type="entry name" value="HotDog_dom_sf"/>
</dbReference>
<dbReference type="InterPro" id="IPR039375">
    <property type="entry name" value="NodN-like"/>
</dbReference>
<evidence type="ECO:0000259" key="1">
    <source>
        <dbReference type="Pfam" id="PF01575"/>
    </source>
</evidence>
<reference evidence="3" key="1">
    <citation type="journal article" date="2019" name="Int. J. Syst. Evol. Microbiol.">
        <title>The Global Catalogue of Microorganisms (GCM) 10K type strain sequencing project: providing services to taxonomists for standard genome sequencing and annotation.</title>
        <authorList>
            <consortium name="The Broad Institute Genomics Platform"/>
            <consortium name="The Broad Institute Genome Sequencing Center for Infectious Disease"/>
            <person name="Wu L."/>
            <person name="Ma J."/>
        </authorList>
    </citation>
    <scope>NUCLEOTIDE SEQUENCE [LARGE SCALE GENOMIC DNA]</scope>
    <source>
        <strain evidence="3">NBRC 111756</strain>
    </source>
</reference>
<dbReference type="InterPro" id="IPR002539">
    <property type="entry name" value="MaoC-like_dom"/>
</dbReference>
<accession>A0ABW2A459</accession>
<proteinExistence type="predicted"/>
<name>A0ABW2A459_9GAMM</name>
<sequence length="162" mass="17811">MTTVFKTPAELQARVGEALGASDWVAVEQSRIDLFAEATGDHQWIHVDPERAKDGPFGACIAHGYLTLSLVNLFLPQILEVQGISMGVNYGCDKLRFPSAVKAGSRVRGRGELVAVEEIKGRCRRRSGSPSRSRAPVARPAWSIPFPVISRPRPRHVISRIK</sequence>
<dbReference type="CDD" id="cd03450">
    <property type="entry name" value="NodN"/>
    <property type="match status" value="1"/>
</dbReference>
<feature type="domain" description="MaoC-like" evidence="1">
    <location>
        <begin position="12"/>
        <end position="120"/>
    </location>
</feature>
<protein>
    <submittedName>
        <fullName evidence="2">MaoC family dehydratase</fullName>
    </submittedName>
</protein>
<gene>
    <name evidence="2" type="ORF">ACFQDL_19985</name>
</gene>
<dbReference type="EMBL" id="JBHSWE010000001">
    <property type="protein sequence ID" value="MFC6672089.1"/>
    <property type="molecule type" value="Genomic_DNA"/>
</dbReference>
<organism evidence="2 3">
    <name type="scientific">Marinobacterium aestuariivivens</name>
    <dbReference type="NCBI Taxonomy" id="1698799"/>
    <lineage>
        <taxon>Bacteria</taxon>
        <taxon>Pseudomonadati</taxon>
        <taxon>Pseudomonadota</taxon>
        <taxon>Gammaproteobacteria</taxon>
        <taxon>Oceanospirillales</taxon>
        <taxon>Oceanospirillaceae</taxon>
        <taxon>Marinobacterium</taxon>
    </lineage>
</organism>